<dbReference type="PANTHER" id="PTHR40469:SF2">
    <property type="entry name" value="GALACTOSE-BINDING DOMAIN-LIKE SUPERFAMILY PROTEIN"/>
    <property type="match status" value="1"/>
</dbReference>
<gene>
    <name evidence="2" type="ORF">SAMN04488121_102557</name>
</gene>
<dbReference type="EMBL" id="FNBN01000002">
    <property type="protein sequence ID" value="SDF65248.1"/>
    <property type="molecule type" value="Genomic_DNA"/>
</dbReference>
<protein>
    <recommendedName>
        <fullName evidence="1">ThuA-like domain-containing protein</fullName>
    </recommendedName>
</protein>
<name>A0A1G7MTU1_CHIFI</name>
<dbReference type="PANTHER" id="PTHR40469">
    <property type="entry name" value="SECRETED GLYCOSYL HYDROLASE"/>
    <property type="match status" value="1"/>
</dbReference>
<proteinExistence type="predicted"/>
<dbReference type="AlphaFoldDB" id="A0A1G7MTU1"/>
<dbReference type="InterPro" id="IPR029010">
    <property type="entry name" value="ThuA-like"/>
</dbReference>
<dbReference type="Proteomes" id="UP000199045">
    <property type="component" value="Unassembled WGS sequence"/>
</dbReference>
<organism evidence="2 3">
    <name type="scientific">Chitinophaga filiformis</name>
    <name type="common">Myxococcus filiformis</name>
    <name type="synonym">Flexibacter filiformis</name>
    <dbReference type="NCBI Taxonomy" id="104663"/>
    <lineage>
        <taxon>Bacteria</taxon>
        <taxon>Pseudomonadati</taxon>
        <taxon>Bacteroidota</taxon>
        <taxon>Chitinophagia</taxon>
        <taxon>Chitinophagales</taxon>
        <taxon>Chitinophagaceae</taxon>
        <taxon>Chitinophaga</taxon>
    </lineage>
</organism>
<dbReference type="OrthoDB" id="1117240at2"/>
<dbReference type="InterPro" id="IPR029062">
    <property type="entry name" value="Class_I_gatase-like"/>
</dbReference>
<evidence type="ECO:0000259" key="1">
    <source>
        <dbReference type="Pfam" id="PF06283"/>
    </source>
</evidence>
<dbReference type="STRING" id="104663.SAMN04488121_102557"/>
<reference evidence="2 3" key="1">
    <citation type="submission" date="2016-10" db="EMBL/GenBank/DDBJ databases">
        <authorList>
            <person name="de Groot N.N."/>
        </authorList>
    </citation>
    <scope>NUCLEOTIDE SEQUENCE [LARGE SCALE GENOMIC DNA]</scope>
    <source>
        <strain evidence="2 3">DSM 527</strain>
    </source>
</reference>
<accession>A0A1G7MTU1</accession>
<evidence type="ECO:0000313" key="2">
    <source>
        <dbReference type="EMBL" id="SDF65248.1"/>
    </source>
</evidence>
<sequence length="259" mass="29640">MLQRIFRKIILFIPLMAGLCSLMALQPVKPRFRVLALAENGGHHIAYSKTAKVWLDKLATDSGFAIDYIHNTDKVDSVFLAQYQLFIQLDYPPYAWKPAAVKAFEQYISEGKGGWIGFHHATLLGEFDGYGLWSWFYQFMGKIRFKDYIADFAAGDVHVEDATHPVLNGVPAVFNVKTEEWYTYDRSPRPDVHVLASVDENSYKPASGKKMGDHPVIWTNTAYRARNVYIFMGHSPDLFENKAYLTLFRNAIFWAAEKP</sequence>
<dbReference type="Pfam" id="PF06283">
    <property type="entry name" value="ThuA"/>
    <property type="match status" value="1"/>
</dbReference>
<feature type="domain" description="ThuA-like" evidence="1">
    <location>
        <begin position="33"/>
        <end position="255"/>
    </location>
</feature>
<dbReference type="Gene3D" id="3.40.50.880">
    <property type="match status" value="1"/>
</dbReference>
<evidence type="ECO:0000313" key="3">
    <source>
        <dbReference type="Proteomes" id="UP000199045"/>
    </source>
</evidence>
<dbReference type="RefSeq" id="WP_089832110.1">
    <property type="nucleotide sequence ID" value="NZ_FNBN01000002.1"/>
</dbReference>
<dbReference type="SUPFAM" id="SSF52317">
    <property type="entry name" value="Class I glutamine amidotransferase-like"/>
    <property type="match status" value="1"/>
</dbReference>